<evidence type="ECO:0000313" key="1">
    <source>
        <dbReference type="EMBL" id="XCC97983.1"/>
    </source>
</evidence>
<keyword evidence="1" id="KW-0614">Plasmid</keyword>
<dbReference type="RefSeq" id="WP_353476858.1">
    <property type="nucleotide sequence ID" value="NZ_CP123390.1"/>
</dbReference>
<gene>
    <name evidence="1" type="ORF">PVT71_29025</name>
</gene>
<proteinExistence type="predicted"/>
<organism evidence="1">
    <name type="scientific">Alloyangia sp. H15</name>
    <dbReference type="NCBI Taxonomy" id="3029062"/>
    <lineage>
        <taxon>Bacteria</taxon>
        <taxon>Pseudomonadati</taxon>
        <taxon>Pseudomonadota</taxon>
        <taxon>Alphaproteobacteria</taxon>
        <taxon>Rhodobacterales</taxon>
        <taxon>Roseobacteraceae</taxon>
        <taxon>Alloyangia</taxon>
    </lineage>
</organism>
<sequence>MFQKAVAGAEPVFETSAIEHTAEVLQVDETYRVAGPEDWT</sequence>
<accession>A0AAU8ASL6</accession>
<geneLocation type="plasmid" evidence="1">
    <name>unnamed5</name>
</geneLocation>
<protein>
    <submittedName>
        <fullName evidence="1">Uncharacterized protein</fullName>
    </submittedName>
</protein>
<dbReference type="EMBL" id="CP123390">
    <property type="protein sequence ID" value="XCC97983.1"/>
    <property type="molecule type" value="Genomic_DNA"/>
</dbReference>
<reference evidence="1" key="1">
    <citation type="submission" date="2023-02" db="EMBL/GenBank/DDBJ databases">
        <title>Description and genomic characterization of Salipiger bruguierae sp. nov., isolated from the sediment of mangrove plant Bruguiera sexangula.</title>
        <authorList>
            <person name="Long M."/>
        </authorList>
    </citation>
    <scope>NUCLEOTIDE SEQUENCE</scope>
    <source>
        <strain evidence="1">H15</strain>
        <plasmid evidence="1">unnamed5</plasmid>
    </source>
</reference>
<dbReference type="AlphaFoldDB" id="A0AAU8ASL6"/>
<name>A0AAU8ASL6_9RHOB</name>